<dbReference type="KEGG" id="sfc:Spiaf_2030"/>
<dbReference type="eggNOG" id="COG0739">
    <property type="taxonomic scope" value="Bacteria"/>
</dbReference>
<dbReference type="InterPro" id="IPR050570">
    <property type="entry name" value="Cell_wall_metabolism_enzyme"/>
</dbReference>
<evidence type="ECO:0000313" key="3">
    <source>
        <dbReference type="EMBL" id="AFG38079.1"/>
    </source>
</evidence>
<evidence type="ECO:0000256" key="1">
    <source>
        <dbReference type="SAM" id="Phobius"/>
    </source>
</evidence>
<dbReference type="EMBL" id="CP003282">
    <property type="protein sequence ID" value="AFG38079.1"/>
    <property type="molecule type" value="Genomic_DNA"/>
</dbReference>
<dbReference type="Gene3D" id="2.70.70.10">
    <property type="entry name" value="Glucose Permease (Domain IIA)"/>
    <property type="match status" value="1"/>
</dbReference>
<feature type="transmembrane region" description="Helical" evidence="1">
    <location>
        <begin position="38"/>
        <end position="59"/>
    </location>
</feature>
<evidence type="ECO:0000313" key="4">
    <source>
        <dbReference type="Proteomes" id="UP000007383"/>
    </source>
</evidence>
<dbReference type="Pfam" id="PF01551">
    <property type="entry name" value="Peptidase_M23"/>
    <property type="match status" value="1"/>
</dbReference>
<dbReference type="PANTHER" id="PTHR21666">
    <property type="entry name" value="PEPTIDASE-RELATED"/>
    <property type="match status" value="1"/>
</dbReference>
<dbReference type="HOGENOM" id="CLU_029425_2_4_12"/>
<keyword evidence="1" id="KW-0472">Membrane</keyword>
<dbReference type="InterPro" id="IPR011055">
    <property type="entry name" value="Dup_hybrid_motif"/>
</dbReference>
<keyword evidence="1" id="KW-1133">Transmembrane helix</keyword>
<name>H9UKN6_SPIAZ</name>
<accession>H9UKN6</accession>
<dbReference type="GO" id="GO:0004222">
    <property type="term" value="F:metalloendopeptidase activity"/>
    <property type="evidence" value="ECO:0007669"/>
    <property type="project" value="TreeGrafter"/>
</dbReference>
<gene>
    <name evidence="3" type="ordered locus">Spiaf_2030</name>
</gene>
<keyword evidence="1" id="KW-0812">Transmembrane</keyword>
<dbReference type="Proteomes" id="UP000007383">
    <property type="component" value="Chromosome"/>
</dbReference>
<proteinExistence type="predicted"/>
<dbReference type="SUPFAM" id="SSF51261">
    <property type="entry name" value="Duplicated hybrid motif"/>
    <property type="match status" value="1"/>
</dbReference>
<evidence type="ECO:0000259" key="2">
    <source>
        <dbReference type="Pfam" id="PF01551"/>
    </source>
</evidence>
<dbReference type="CDD" id="cd12797">
    <property type="entry name" value="M23_peptidase"/>
    <property type="match status" value="1"/>
</dbReference>
<keyword evidence="4" id="KW-1185">Reference proteome</keyword>
<sequence>MESRKTRHRKKRKPRFGEFTLIFVPNEHEDPLQVRIHIAPLVFGICLFALLTVGTAVMATNRLKPAADPDFSRQTEASLELVSAEIASLMRSADTFSRTVEQTVAQFGSPVQYAAAAGSGMNDIILSDNPDDLPKIAEQIERARDSVVNVERLFSLNEQLLQHIPNAWPLPNNRGIVTMEYGPNIHPFTRQVYLHKGFDIAEPRPGAPILAVADGVIEKTGNAVDYGLHIWVRHRFGFRTLYAHLNSIRVNEGDRVRQGDTIGTLGSSGLSTGPHLHLELWMENQLLDPAPFLAISNDFPRRTRRR</sequence>
<dbReference type="PATRIC" id="fig|889378.3.peg.2016"/>
<dbReference type="PANTHER" id="PTHR21666:SF270">
    <property type="entry name" value="MUREIN HYDROLASE ACTIVATOR ENVC"/>
    <property type="match status" value="1"/>
</dbReference>
<dbReference type="RefSeq" id="WP_014456062.1">
    <property type="nucleotide sequence ID" value="NC_017098.1"/>
</dbReference>
<feature type="domain" description="M23ase beta-sheet core" evidence="2">
    <location>
        <begin position="194"/>
        <end position="289"/>
    </location>
</feature>
<dbReference type="AlphaFoldDB" id="H9UKN6"/>
<protein>
    <submittedName>
        <fullName evidence="3">Metalloendopeptidase-like membrane protein</fullName>
    </submittedName>
</protein>
<dbReference type="OrthoDB" id="305469at2"/>
<organism evidence="3 4">
    <name type="scientific">Spirochaeta africana (strain ATCC 700263 / DSM 8902 / Z-7692)</name>
    <dbReference type="NCBI Taxonomy" id="889378"/>
    <lineage>
        <taxon>Bacteria</taxon>
        <taxon>Pseudomonadati</taxon>
        <taxon>Spirochaetota</taxon>
        <taxon>Spirochaetia</taxon>
        <taxon>Spirochaetales</taxon>
        <taxon>Spirochaetaceae</taxon>
        <taxon>Spirochaeta</taxon>
    </lineage>
</organism>
<dbReference type="InterPro" id="IPR016047">
    <property type="entry name" value="M23ase_b-sheet_dom"/>
</dbReference>
<dbReference type="STRING" id="889378.Spiaf_2030"/>
<reference evidence="4" key="1">
    <citation type="journal article" date="2013" name="Stand. Genomic Sci.">
        <title>Complete genome sequence of the halophilic bacterium Spirochaeta africana type strain (Z-7692(T)) from the alkaline Lake Magadi in the East African Rift.</title>
        <authorList>
            <person name="Liolos K."/>
            <person name="Abt B."/>
            <person name="Scheuner C."/>
            <person name="Teshima H."/>
            <person name="Held B."/>
            <person name="Lapidus A."/>
            <person name="Nolan M."/>
            <person name="Lucas S."/>
            <person name="Deshpande S."/>
            <person name="Cheng J.F."/>
            <person name="Tapia R."/>
            <person name="Goodwin L.A."/>
            <person name="Pitluck S."/>
            <person name="Pagani I."/>
            <person name="Ivanova N."/>
            <person name="Mavromatis K."/>
            <person name="Mikhailova N."/>
            <person name="Huntemann M."/>
            <person name="Pati A."/>
            <person name="Chen A."/>
            <person name="Palaniappan K."/>
            <person name="Land M."/>
            <person name="Rohde M."/>
            <person name="Tindall B.J."/>
            <person name="Detter J.C."/>
            <person name="Goker M."/>
            <person name="Bristow J."/>
            <person name="Eisen J.A."/>
            <person name="Markowitz V."/>
            <person name="Hugenholtz P."/>
            <person name="Woyke T."/>
            <person name="Klenk H.P."/>
            <person name="Kyrpides N.C."/>
        </authorList>
    </citation>
    <scope>NUCLEOTIDE SEQUENCE</scope>
    <source>
        <strain evidence="4">ATCC 700263 / DSM 8902 / Z-7692</strain>
    </source>
</reference>